<keyword evidence="7 15" id="KW-0418">Kinase</keyword>
<dbReference type="FunFam" id="3.30.565.10:FF:000006">
    <property type="entry name" value="Sensor histidine kinase WalK"/>
    <property type="match status" value="1"/>
</dbReference>
<comment type="subcellular location">
    <subcellularLocation>
        <location evidence="2">Cell inner membrane</location>
        <topology evidence="2">Multi-pass membrane protein</topology>
    </subcellularLocation>
</comment>
<evidence type="ECO:0000256" key="6">
    <source>
        <dbReference type="ARBA" id="ARBA00022692"/>
    </source>
</evidence>
<evidence type="ECO:0000256" key="10">
    <source>
        <dbReference type="ARBA" id="ARBA00023136"/>
    </source>
</evidence>
<dbReference type="InterPro" id="IPR036890">
    <property type="entry name" value="HATPase_C_sf"/>
</dbReference>
<dbReference type="InterPro" id="IPR003594">
    <property type="entry name" value="HATPase_dom"/>
</dbReference>
<evidence type="ECO:0000256" key="2">
    <source>
        <dbReference type="ARBA" id="ARBA00004429"/>
    </source>
</evidence>
<dbReference type="InterPro" id="IPR004358">
    <property type="entry name" value="Sig_transdc_His_kin-like_C"/>
</dbReference>
<reference evidence="15 16" key="1">
    <citation type="submission" date="2019-07" db="EMBL/GenBank/DDBJ databases">
        <title>Qingshengfaniella alkalisoli gen. nov., sp. nov., isolated from saline soil.</title>
        <authorList>
            <person name="Xu L."/>
            <person name="Huang X.-X."/>
            <person name="Sun J.-Q."/>
        </authorList>
    </citation>
    <scope>NUCLEOTIDE SEQUENCE [LARGE SCALE GENOMIC DNA]</scope>
    <source>
        <strain evidence="15 16">DSM 27279</strain>
    </source>
</reference>
<dbReference type="CDD" id="cd00082">
    <property type="entry name" value="HisKA"/>
    <property type="match status" value="1"/>
</dbReference>
<dbReference type="CDD" id="cd06225">
    <property type="entry name" value="HAMP"/>
    <property type="match status" value="1"/>
</dbReference>
<dbReference type="InterPro" id="IPR005467">
    <property type="entry name" value="His_kinase_dom"/>
</dbReference>
<evidence type="ECO:0000313" key="16">
    <source>
        <dbReference type="Proteomes" id="UP000318405"/>
    </source>
</evidence>
<dbReference type="PRINTS" id="PR00344">
    <property type="entry name" value="BCTRLSENSOR"/>
</dbReference>
<dbReference type="PANTHER" id="PTHR45436">
    <property type="entry name" value="SENSOR HISTIDINE KINASE YKOH"/>
    <property type="match status" value="1"/>
</dbReference>
<evidence type="ECO:0000256" key="5">
    <source>
        <dbReference type="ARBA" id="ARBA00022679"/>
    </source>
</evidence>
<dbReference type="PROSITE" id="PS50885">
    <property type="entry name" value="HAMP"/>
    <property type="match status" value="1"/>
</dbReference>
<evidence type="ECO:0000256" key="11">
    <source>
        <dbReference type="SAM" id="MobiDB-lite"/>
    </source>
</evidence>
<keyword evidence="10 12" id="KW-0472">Membrane</keyword>
<dbReference type="SUPFAM" id="SSF55874">
    <property type="entry name" value="ATPase domain of HSP90 chaperone/DNA topoisomerase II/histidine kinase"/>
    <property type="match status" value="1"/>
</dbReference>
<sequence length="474" mass="51929">MRFGIASKLFLAILATCIVVAIAMGVAVRASFESGFDSYVREREARRVEALSGVLADYYQETGSWHGLREQPRRWWRMLRSMPDPNAGPQHAEARPEHGPGKPPAPPPPARFVPPPYYLVDVDGTPVAGVPDELDLSQDTPRFAIEVDGRTVGWLVTIPRGQGPSALDERFLAEQLKATWIIIGLSVLLAALVSGLLARGLLAPLRRLGRATHRLAGGDYGTRVEVMSRDELGQLARDFNHLALTLEKNERLRRDMVADVSHELRTPLAILRGELEALQDGVRSLTPASLESLQAEVATLNKLIDDLYELSLADVGAMRYRMTDVDVAGLLRAACGPYRERLAARGLTLDTRLPASTPPMRGDPQRLTQLFNNLLENALRYTDPGGEVRVRVEADAGLTVCVEDSPPGVPRELLPRMFERMFRVDPSRSRESGGAGLGLAIAARIVEAHEGTIHAEPSPLGGVRIVIRFPRSAL</sequence>
<dbReference type="EC" id="2.7.13.3" evidence="3"/>
<comment type="catalytic activity">
    <reaction evidence="1">
        <text>ATP + protein L-histidine = ADP + protein N-phospho-L-histidine.</text>
        <dbReference type="EC" id="2.7.13.3"/>
    </reaction>
</comment>
<gene>
    <name evidence="15" type="primary">baeS</name>
    <name evidence="15" type="ORF">FOZ76_15950</name>
</gene>
<dbReference type="InterPro" id="IPR003660">
    <property type="entry name" value="HAMP_dom"/>
</dbReference>
<dbReference type="Gene3D" id="1.10.287.130">
    <property type="match status" value="1"/>
</dbReference>
<name>A0A556AJ48_9BURK</name>
<dbReference type="RefSeq" id="WP_143949491.1">
    <property type="nucleotide sequence ID" value="NZ_VLTJ01000029.1"/>
</dbReference>
<dbReference type="AlphaFoldDB" id="A0A556AJ48"/>
<evidence type="ECO:0000259" key="13">
    <source>
        <dbReference type="PROSITE" id="PS50109"/>
    </source>
</evidence>
<keyword evidence="4" id="KW-0597">Phosphoprotein</keyword>
<evidence type="ECO:0000256" key="3">
    <source>
        <dbReference type="ARBA" id="ARBA00012438"/>
    </source>
</evidence>
<dbReference type="SMART" id="SM00304">
    <property type="entry name" value="HAMP"/>
    <property type="match status" value="1"/>
</dbReference>
<keyword evidence="8 12" id="KW-1133">Transmembrane helix</keyword>
<protein>
    <recommendedName>
        <fullName evidence="3">histidine kinase</fullName>
        <ecNumber evidence="3">2.7.13.3</ecNumber>
    </recommendedName>
</protein>
<dbReference type="Gene3D" id="6.10.340.10">
    <property type="match status" value="1"/>
</dbReference>
<keyword evidence="6 12" id="KW-0812">Transmembrane</keyword>
<evidence type="ECO:0000256" key="9">
    <source>
        <dbReference type="ARBA" id="ARBA00023012"/>
    </source>
</evidence>
<evidence type="ECO:0000259" key="14">
    <source>
        <dbReference type="PROSITE" id="PS50885"/>
    </source>
</evidence>
<feature type="transmembrane region" description="Helical" evidence="12">
    <location>
        <begin position="180"/>
        <end position="202"/>
    </location>
</feature>
<dbReference type="FunFam" id="1.10.287.130:FF:000014">
    <property type="entry name" value="Signal transduction histidine-protein kinase BaeS"/>
    <property type="match status" value="1"/>
</dbReference>
<dbReference type="GO" id="GO:0000155">
    <property type="term" value="F:phosphorelay sensor kinase activity"/>
    <property type="evidence" value="ECO:0007669"/>
    <property type="project" value="InterPro"/>
</dbReference>
<dbReference type="InterPro" id="IPR036097">
    <property type="entry name" value="HisK_dim/P_sf"/>
</dbReference>
<dbReference type="PANTHER" id="PTHR45436:SF5">
    <property type="entry name" value="SENSOR HISTIDINE KINASE TRCS"/>
    <property type="match status" value="1"/>
</dbReference>
<feature type="compositionally biased region" description="Pro residues" evidence="11">
    <location>
        <begin position="101"/>
        <end position="110"/>
    </location>
</feature>
<dbReference type="SMART" id="SM00387">
    <property type="entry name" value="HATPase_c"/>
    <property type="match status" value="1"/>
</dbReference>
<dbReference type="OrthoDB" id="9804645at2"/>
<dbReference type="SUPFAM" id="SSF47384">
    <property type="entry name" value="Homodimeric domain of signal transducing histidine kinase"/>
    <property type="match status" value="1"/>
</dbReference>
<evidence type="ECO:0000256" key="1">
    <source>
        <dbReference type="ARBA" id="ARBA00000085"/>
    </source>
</evidence>
<evidence type="ECO:0000256" key="4">
    <source>
        <dbReference type="ARBA" id="ARBA00022553"/>
    </source>
</evidence>
<dbReference type="Gene3D" id="3.30.565.10">
    <property type="entry name" value="Histidine kinase-like ATPase, C-terminal domain"/>
    <property type="match status" value="1"/>
</dbReference>
<dbReference type="Pfam" id="PF00512">
    <property type="entry name" value="HisKA"/>
    <property type="match status" value="1"/>
</dbReference>
<evidence type="ECO:0000313" key="15">
    <source>
        <dbReference type="EMBL" id="TSH92885.1"/>
    </source>
</evidence>
<comment type="caution">
    <text evidence="15">The sequence shown here is derived from an EMBL/GenBank/DDBJ whole genome shotgun (WGS) entry which is preliminary data.</text>
</comment>
<dbReference type="NCBIfam" id="NF012163">
    <property type="entry name" value="BaeS_SmeS"/>
    <property type="match status" value="1"/>
</dbReference>
<accession>A0A556AJ48</accession>
<keyword evidence="9" id="KW-0902">Two-component regulatory system</keyword>
<evidence type="ECO:0000256" key="12">
    <source>
        <dbReference type="SAM" id="Phobius"/>
    </source>
</evidence>
<feature type="domain" description="HAMP" evidence="14">
    <location>
        <begin position="199"/>
        <end position="251"/>
    </location>
</feature>
<feature type="domain" description="Histidine kinase" evidence="13">
    <location>
        <begin position="259"/>
        <end position="473"/>
    </location>
</feature>
<dbReference type="EMBL" id="VLTJ01000029">
    <property type="protein sequence ID" value="TSH92885.1"/>
    <property type="molecule type" value="Genomic_DNA"/>
</dbReference>
<keyword evidence="5" id="KW-0808">Transferase</keyword>
<dbReference type="GO" id="GO:0005886">
    <property type="term" value="C:plasma membrane"/>
    <property type="evidence" value="ECO:0007669"/>
    <property type="project" value="UniProtKB-SubCell"/>
</dbReference>
<dbReference type="InterPro" id="IPR003661">
    <property type="entry name" value="HisK_dim/P_dom"/>
</dbReference>
<evidence type="ECO:0000256" key="7">
    <source>
        <dbReference type="ARBA" id="ARBA00022777"/>
    </source>
</evidence>
<evidence type="ECO:0000256" key="8">
    <source>
        <dbReference type="ARBA" id="ARBA00022989"/>
    </source>
</evidence>
<dbReference type="Proteomes" id="UP000318405">
    <property type="component" value="Unassembled WGS sequence"/>
</dbReference>
<keyword evidence="16" id="KW-1185">Reference proteome</keyword>
<dbReference type="SUPFAM" id="SSF158472">
    <property type="entry name" value="HAMP domain-like"/>
    <property type="match status" value="1"/>
</dbReference>
<organism evidence="15 16">
    <name type="scientific">Verticiella sediminum</name>
    <dbReference type="NCBI Taxonomy" id="1247510"/>
    <lineage>
        <taxon>Bacteria</taxon>
        <taxon>Pseudomonadati</taxon>
        <taxon>Pseudomonadota</taxon>
        <taxon>Betaproteobacteria</taxon>
        <taxon>Burkholderiales</taxon>
        <taxon>Alcaligenaceae</taxon>
        <taxon>Verticiella</taxon>
    </lineage>
</organism>
<feature type="region of interest" description="Disordered" evidence="11">
    <location>
        <begin position="80"/>
        <end position="110"/>
    </location>
</feature>
<dbReference type="PROSITE" id="PS50109">
    <property type="entry name" value="HIS_KIN"/>
    <property type="match status" value="1"/>
</dbReference>
<dbReference type="InterPro" id="IPR050428">
    <property type="entry name" value="TCS_sensor_his_kinase"/>
</dbReference>
<dbReference type="Pfam" id="PF00672">
    <property type="entry name" value="HAMP"/>
    <property type="match status" value="1"/>
</dbReference>
<proteinExistence type="predicted"/>
<dbReference type="Pfam" id="PF02518">
    <property type="entry name" value="HATPase_c"/>
    <property type="match status" value="1"/>
</dbReference>
<dbReference type="SMART" id="SM00388">
    <property type="entry name" value="HisKA"/>
    <property type="match status" value="1"/>
</dbReference>